<accession>A0ABU7MM30</accession>
<sequence length="95" mass="11056">MNAEMLKRLRKMQAEMERKQKELDKKEFSIEKQGIKVTMYGNLDLKSITIDEALIDPEDKDIIEELLVLAINELKEIVEEEQEKLVPQAPGNLPF</sequence>
<keyword evidence="5" id="KW-1185">Reference proteome</keyword>
<gene>
    <name evidence="4" type="ORF">V2E24_03145</name>
</gene>
<evidence type="ECO:0000256" key="1">
    <source>
        <dbReference type="ARBA" id="ARBA00023125"/>
    </source>
</evidence>
<dbReference type="Gene3D" id="3.30.1310.10">
    <property type="entry name" value="Nucleoid-associated protein YbaB-like domain"/>
    <property type="match status" value="1"/>
</dbReference>
<keyword evidence="2" id="KW-0963">Cytoplasm</keyword>
<dbReference type="PANTHER" id="PTHR33449">
    <property type="entry name" value="NUCLEOID-ASSOCIATED PROTEIN YBAB"/>
    <property type="match status" value="1"/>
</dbReference>
<comment type="caution">
    <text evidence="4">The sequence shown here is derived from an EMBL/GenBank/DDBJ whole genome shotgun (WGS) entry which is preliminary data.</text>
</comment>
<comment type="subunit">
    <text evidence="2">Homodimer.</text>
</comment>
<reference evidence="4" key="1">
    <citation type="submission" date="2024-01" db="EMBL/GenBank/DDBJ databases">
        <title>Genome sequence of Mycoplasma ciconiae type strain DSM 25251.</title>
        <authorList>
            <person name="Spergser J."/>
        </authorList>
    </citation>
    <scope>NUCLEOTIDE SEQUENCE [LARGE SCALE GENOMIC DNA]</scope>
    <source>
        <strain evidence="4">DSM 25251</strain>
    </source>
</reference>
<dbReference type="InterPro" id="IPR004401">
    <property type="entry name" value="YbaB/EbfC"/>
</dbReference>
<comment type="subcellular location">
    <subcellularLocation>
        <location evidence="2">Cytoplasm</location>
        <location evidence="2">Nucleoid</location>
    </subcellularLocation>
</comment>
<protein>
    <recommendedName>
        <fullName evidence="2">Nucleoid-associated protein V2E24_03145</fullName>
    </recommendedName>
</protein>
<keyword evidence="1 2" id="KW-0238">DNA-binding</keyword>
<name>A0ABU7MM30_9BACT</name>
<proteinExistence type="inferred from homology"/>
<dbReference type="InterPro" id="IPR036894">
    <property type="entry name" value="YbaB-like_sf"/>
</dbReference>
<keyword evidence="3" id="KW-0175">Coiled coil</keyword>
<dbReference type="Proteomes" id="UP001344817">
    <property type="component" value="Unassembled WGS sequence"/>
</dbReference>
<dbReference type="NCBIfam" id="TIGR00103">
    <property type="entry name" value="DNA_YbaB_EbfC"/>
    <property type="match status" value="1"/>
</dbReference>
<dbReference type="EMBL" id="JAZDWZ010000010">
    <property type="protein sequence ID" value="MEE3928559.1"/>
    <property type="molecule type" value="Genomic_DNA"/>
</dbReference>
<feature type="coiled-coil region" evidence="3">
    <location>
        <begin position="2"/>
        <end position="29"/>
    </location>
</feature>
<evidence type="ECO:0000256" key="3">
    <source>
        <dbReference type="SAM" id="Coils"/>
    </source>
</evidence>
<comment type="similarity">
    <text evidence="2">Belongs to the YbaB/EbfC family.</text>
</comment>
<organism evidence="4 5">
    <name type="scientific">Mycoplasmopsis ciconiae</name>
    <dbReference type="NCBI Taxonomy" id="561067"/>
    <lineage>
        <taxon>Bacteria</taxon>
        <taxon>Bacillati</taxon>
        <taxon>Mycoplasmatota</taxon>
        <taxon>Mycoplasmoidales</taxon>
        <taxon>Metamycoplasmataceae</taxon>
        <taxon>Mycoplasmopsis</taxon>
    </lineage>
</organism>
<comment type="function">
    <text evidence="2">Binds to DNA and alters its conformation. May be involved in regulation of gene expression, nucleoid organization and DNA protection.</text>
</comment>
<evidence type="ECO:0000313" key="4">
    <source>
        <dbReference type="EMBL" id="MEE3928559.1"/>
    </source>
</evidence>
<dbReference type="PIRSF" id="PIRSF004555">
    <property type="entry name" value="UCP004555"/>
    <property type="match status" value="1"/>
</dbReference>
<dbReference type="HAMAP" id="MF_00274">
    <property type="entry name" value="DNA_YbaB_EbfC"/>
    <property type="match status" value="1"/>
</dbReference>
<evidence type="ECO:0000313" key="5">
    <source>
        <dbReference type="Proteomes" id="UP001344817"/>
    </source>
</evidence>
<dbReference type="SUPFAM" id="SSF82607">
    <property type="entry name" value="YbaB-like"/>
    <property type="match status" value="1"/>
</dbReference>
<dbReference type="PANTHER" id="PTHR33449:SF1">
    <property type="entry name" value="NUCLEOID-ASSOCIATED PROTEIN YBAB"/>
    <property type="match status" value="1"/>
</dbReference>
<dbReference type="RefSeq" id="WP_330500972.1">
    <property type="nucleotide sequence ID" value="NZ_JAZDWZ010000010.1"/>
</dbReference>
<dbReference type="Pfam" id="PF02575">
    <property type="entry name" value="YbaB_DNA_bd"/>
    <property type="match status" value="1"/>
</dbReference>
<evidence type="ECO:0000256" key="2">
    <source>
        <dbReference type="HAMAP-Rule" id="MF_00274"/>
    </source>
</evidence>